<dbReference type="AlphaFoldDB" id="A0A072NMB8"/>
<dbReference type="Pfam" id="PF12787">
    <property type="entry name" value="EcsC"/>
    <property type="match status" value="1"/>
</dbReference>
<accession>A0A072NMB8</accession>
<dbReference type="RefSeq" id="WP_035195348.1">
    <property type="nucleotide sequence ID" value="NZ_JJRY01000006.1"/>
</dbReference>
<proteinExistence type="predicted"/>
<dbReference type="PANTHER" id="PTHR41260">
    <property type="entry name" value="PROTEIN ECSC"/>
    <property type="match status" value="1"/>
</dbReference>
<reference evidence="1 2" key="1">
    <citation type="submission" date="2014-04" db="EMBL/GenBank/DDBJ databases">
        <title>Draft genome sequence of Bacillus azotoformans MEV2011, a (co-) denitrifying strain unable to grow in the presence of oxygen.</title>
        <authorList>
            <person name="Nielsen M."/>
            <person name="Schreiber L."/>
            <person name="Finster K."/>
            <person name="Schramm A."/>
        </authorList>
    </citation>
    <scope>NUCLEOTIDE SEQUENCE [LARGE SCALE GENOMIC DNA]</scope>
    <source>
        <strain evidence="1 2">MEV2011</strain>
    </source>
</reference>
<protein>
    <submittedName>
        <fullName evidence="1">EcsC protein family</fullName>
    </submittedName>
</protein>
<name>A0A072NMB8_SCHAZ</name>
<dbReference type="PATRIC" id="fig|1348973.3.peg.1971"/>
<dbReference type="OrthoDB" id="2737310at2"/>
<evidence type="ECO:0000313" key="2">
    <source>
        <dbReference type="Proteomes" id="UP000027936"/>
    </source>
</evidence>
<dbReference type="Proteomes" id="UP000027936">
    <property type="component" value="Unassembled WGS sequence"/>
</dbReference>
<gene>
    <name evidence="1" type="ORF">M670_02023</name>
</gene>
<organism evidence="1 2">
    <name type="scientific">Schinkia azotoformans MEV2011</name>
    <dbReference type="NCBI Taxonomy" id="1348973"/>
    <lineage>
        <taxon>Bacteria</taxon>
        <taxon>Bacillati</taxon>
        <taxon>Bacillota</taxon>
        <taxon>Bacilli</taxon>
        <taxon>Bacillales</taxon>
        <taxon>Bacillaceae</taxon>
        <taxon>Calidifontibacillus/Schinkia group</taxon>
        <taxon>Schinkia</taxon>
    </lineage>
</organism>
<comment type="caution">
    <text evidence="1">The sequence shown here is derived from an EMBL/GenBank/DDBJ whole genome shotgun (WGS) entry which is preliminary data.</text>
</comment>
<dbReference type="InterPro" id="IPR024787">
    <property type="entry name" value="EcsC"/>
</dbReference>
<dbReference type="PANTHER" id="PTHR41260:SF1">
    <property type="entry name" value="PROTEIN ECSC"/>
    <property type="match status" value="1"/>
</dbReference>
<sequence>MESFETKESLIQQLQYIEKWEKNQKGLFFWEKLGRLPFQILDRLTPKFIHEKVGQILDELGYYVQSGGRYLVSEKNICKTYTKKLNLDSITIAEIAEQPVETMNEVAASYIKTTKSIAMAQGATTGVGGFLTLSIDIPILLGLSLKTLQEIAICYGFDPNERKERIFIVKCMQFASSDIVGKKAILDELSSYDNDSETNSKNQAISQLQGWREVMITYRDNFGWKKLFQMVPIVGMVFGAFINKSTIEDVAEVGMMLYQKRRILYRLNKKEEAGTSI</sequence>
<dbReference type="EMBL" id="JJRY01000006">
    <property type="protein sequence ID" value="KEF38809.1"/>
    <property type="molecule type" value="Genomic_DNA"/>
</dbReference>
<evidence type="ECO:0000313" key="1">
    <source>
        <dbReference type="EMBL" id="KEF38809.1"/>
    </source>
</evidence>